<evidence type="ECO:0000256" key="1">
    <source>
        <dbReference type="SAM" id="Phobius"/>
    </source>
</evidence>
<evidence type="ECO:0000313" key="3">
    <source>
        <dbReference type="EMBL" id="MPM01569.1"/>
    </source>
</evidence>
<feature type="domain" description="EamA" evidence="2">
    <location>
        <begin position="149"/>
        <end position="283"/>
    </location>
</feature>
<dbReference type="InterPro" id="IPR000620">
    <property type="entry name" value="EamA_dom"/>
</dbReference>
<organism evidence="3">
    <name type="scientific">bioreactor metagenome</name>
    <dbReference type="NCBI Taxonomy" id="1076179"/>
    <lineage>
        <taxon>unclassified sequences</taxon>
        <taxon>metagenomes</taxon>
        <taxon>ecological metagenomes</taxon>
    </lineage>
</organism>
<feature type="transmembrane region" description="Helical" evidence="1">
    <location>
        <begin position="237"/>
        <end position="261"/>
    </location>
</feature>
<reference evidence="3" key="1">
    <citation type="submission" date="2019-08" db="EMBL/GenBank/DDBJ databases">
        <authorList>
            <person name="Kucharzyk K."/>
            <person name="Murdoch R.W."/>
            <person name="Higgins S."/>
            <person name="Loffler F."/>
        </authorList>
    </citation>
    <scope>NUCLEOTIDE SEQUENCE</scope>
</reference>
<keyword evidence="1" id="KW-0472">Membrane</keyword>
<feature type="transmembrane region" description="Helical" evidence="1">
    <location>
        <begin position="150"/>
        <end position="168"/>
    </location>
</feature>
<feature type="transmembrane region" description="Helical" evidence="1">
    <location>
        <begin position="267"/>
        <end position="286"/>
    </location>
</feature>
<feature type="transmembrane region" description="Helical" evidence="1">
    <location>
        <begin position="71"/>
        <end position="93"/>
    </location>
</feature>
<feature type="domain" description="EamA" evidence="2">
    <location>
        <begin position="7"/>
        <end position="139"/>
    </location>
</feature>
<dbReference type="GO" id="GO:0016020">
    <property type="term" value="C:membrane"/>
    <property type="evidence" value="ECO:0007669"/>
    <property type="project" value="InterPro"/>
</dbReference>
<comment type="caution">
    <text evidence="3">The sequence shown here is derived from an EMBL/GenBank/DDBJ whole genome shotgun (WGS) entry which is preliminary data.</text>
</comment>
<dbReference type="EMBL" id="VSSQ01000805">
    <property type="protein sequence ID" value="MPM01569.1"/>
    <property type="molecule type" value="Genomic_DNA"/>
</dbReference>
<feature type="transmembrane region" description="Helical" evidence="1">
    <location>
        <begin position="35"/>
        <end position="55"/>
    </location>
</feature>
<feature type="transmembrane region" description="Helical" evidence="1">
    <location>
        <begin position="7"/>
        <end position="29"/>
    </location>
</feature>
<feature type="transmembrane region" description="Helical" evidence="1">
    <location>
        <begin position="99"/>
        <end position="117"/>
    </location>
</feature>
<evidence type="ECO:0000259" key="2">
    <source>
        <dbReference type="Pfam" id="PF00892"/>
    </source>
</evidence>
<gene>
    <name evidence="3" type="ORF">SDC9_47809</name>
</gene>
<accession>A0A644WDA4</accession>
<keyword evidence="1" id="KW-0812">Transmembrane</keyword>
<feature type="transmembrane region" description="Helical" evidence="1">
    <location>
        <begin position="207"/>
        <end position="230"/>
    </location>
</feature>
<dbReference type="InterPro" id="IPR037185">
    <property type="entry name" value="EmrE-like"/>
</dbReference>
<feature type="transmembrane region" description="Helical" evidence="1">
    <location>
        <begin position="180"/>
        <end position="201"/>
    </location>
</feature>
<protein>
    <recommendedName>
        <fullName evidence="2">EamA domain-containing protein</fullName>
    </recommendedName>
</protein>
<name>A0A644WDA4_9ZZZZ</name>
<keyword evidence="1" id="KW-1133">Transmembrane helix</keyword>
<dbReference type="Pfam" id="PF00892">
    <property type="entry name" value="EamA"/>
    <property type="match status" value="2"/>
</dbReference>
<proteinExistence type="predicted"/>
<dbReference type="PANTHER" id="PTHR22911">
    <property type="entry name" value="ACYL-MALONYL CONDENSING ENZYME-RELATED"/>
    <property type="match status" value="1"/>
</dbReference>
<dbReference type="PANTHER" id="PTHR22911:SF137">
    <property type="entry name" value="SOLUTE CARRIER FAMILY 35 MEMBER G2-RELATED"/>
    <property type="match status" value="1"/>
</dbReference>
<dbReference type="AlphaFoldDB" id="A0A644WDA4"/>
<dbReference type="SUPFAM" id="SSF103481">
    <property type="entry name" value="Multidrug resistance efflux transporter EmrE"/>
    <property type="match status" value="2"/>
</dbReference>
<sequence>MTAKNQGMIYAGMSAVLYGLSAVITKIITVTGISIPTLLFCRGFFGVVILFLWNLTQRNSLRISRANLKKIVLLCIAGSSSTLLLLNITYLYLPVGSATTIHFLYPIIVTVAGAAIMKEKPARSTAFILIVCTLGLSFLFESIAPSQYPGIAFAAMSSFTWSFHMLYLEHSKLASQMKPSVLAFYQNAVLAAVGLLAGGFVRHTFSFVPALLPYLILLAVINSALATIFLQKGIALAGVSLSAILSVFEPVSSIFFGFLLLREGLSVKQLIACVIILAAITVNIFMNAKEPDPSRIAQTKS</sequence>
<feature type="transmembrane region" description="Helical" evidence="1">
    <location>
        <begin position="124"/>
        <end position="144"/>
    </location>
</feature>